<dbReference type="Gene3D" id="3.40.710.10">
    <property type="entry name" value="DD-peptidase/beta-lactamase superfamily"/>
    <property type="match status" value="1"/>
</dbReference>
<dbReference type="STRING" id="715226.ABI_02960"/>
<evidence type="ECO:0008006" key="3">
    <source>
        <dbReference type="Google" id="ProtNLM"/>
    </source>
</evidence>
<keyword evidence="2" id="KW-1185">Reference proteome</keyword>
<protein>
    <recommendedName>
        <fullName evidence="3">Penicillin binding protein transpeptidase domain protein</fullName>
    </recommendedName>
</protein>
<gene>
    <name evidence="1" type="ORF">ABI_02960</name>
</gene>
<proteinExistence type="predicted"/>
<dbReference type="Proteomes" id="UP000006512">
    <property type="component" value="Unassembled WGS sequence"/>
</dbReference>
<accession>F4QJ33</accession>
<dbReference type="AlphaFoldDB" id="F4QJ33"/>
<organism evidence="1 2">
    <name type="scientific">Asticcacaulis biprosthecium C19</name>
    <dbReference type="NCBI Taxonomy" id="715226"/>
    <lineage>
        <taxon>Bacteria</taxon>
        <taxon>Pseudomonadati</taxon>
        <taxon>Pseudomonadota</taxon>
        <taxon>Alphaproteobacteria</taxon>
        <taxon>Caulobacterales</taxon>
        <taxon>Caulobacteraceae</taxon>
        <taxon>Asticcacaulis</taxon>
    </lineage>
</organism>
<dbReference type="InterPro" id="IPR012338">
    <property type="entry name" value="Beta-lactam/transpept-like"/>
</dbReference>
<dbReference type="HOGENOM" id="CLU_386698_0_0_5"/>
<name>F4QJ33_9CAUL</name>
<dbReference type="OrthoDB" id="9770103at2"/>
<evidence type="ECO:0000313" key="1">
    <source>
        <dbReference type="EMBL" id="EGF91864.1"/>
    </source>
</evidence>
<dbReference type="RefSeq" id="WP_006271030.1">
    <property type="nucleotide sequence ID" value="NZ_GL883077.1"/>
</dbReference>
<evidence type="ECO:0000313" key="2">
    <source>
        <dbReference type="Proteomes" id="UP000006512"/>
    </source>
</evidence>
<reference evidence="2" key="1">
    <citation type="submission" date="2011-03" db="EMBL/GenBank/DDBJ databases">
        <title>Draft genome sequence of Brevundimonas diminuta.</title>
        <authorList>
            <person name="Brown P.J.B."/>
            <person name="Buechlein A."/>
            <person name="Hemmerich C."/>
            <person name="Brun Y.V."/>
        </authorList>
    </citation>
    <scope>NUCLEOTIDE SEQUENCE [LARGE SCALE GENOMIC DNA]</scope>
    <source>
        <strain evidence="2">C19</strain>
    </source>
</reference>
<dbReference type="SUPFAM" id="SSF56601">
    <property type="entry name" value="beta-lactamase/transpeptidase-like"/>
    <property type="match status" value="1"/>
</dbReference>
<dbReference type="EMBL" id="GL883077">
    <property type="protein sequence ID" value="EGF91864.1"/>
    <property type="molecule type" value="Genomic_DNA"/>
</dbReference>
<sequence length="714" mass="76630">MKLPALKPWLIGPLPLIAVLAGLIVAPRPDDLKPASRGTAYTDTVNRLFEAGHLEGTRRSANAVRISAACRSDEACQTAVRDFAVQSYLKDDMKQTGGDTWIFRGGRITGLQAFTRLYYDNDVDLAVIPPRIVYASAGVGADDNDRVQVVDLDRGRSCDVGAGESRSVVAGGLCSAAPASGCDLTLKTTVAGGVQAYVAALTPAQCGRLYADGKAVTHATIASGTVLRIDTGPAGTRPARLLVAGASGTMAATDSQGVRYYDHGFGELARYLERSAPDLAPQLKSGNEIRLSLRRRLNLQANTLLAGQMRPQVAAASRNILAAAVLMDGVTGEVAAVPTFPFVSDDLLDAIPGYDPRLDRNANFMNLSIGSAAKVPFATAIAARWPELREMKVADNEATVGRVLGYPADFDSHSHGAPVDFSRFIAESSNRYAIALMAAGLRTGSPLTCERNCKALQGEQGIWLGGRRITTVAPAMMKNPTVAGEWRGYLQDYFDIPPGHCLTAPDYGTATLWGSRRLGSAYELNPPSLCLTQVKTVTPDYYMSILGGSRSLWSTLFLAQTYGRIVSNQRIETTLLARDGFRDGYHRVPFPPLGMDDGLHQTLRAGMQGTLTQPAGTARRMMAEATLCNQASEDGLYLYTCFAKTGTGRIRAGEDVHSLALVIEKTRVDQTLCSRSVVAINIQHRKADATPAITYAISLLKDPLVRTWLDRPCS</sequence>